<organism evidence="1 2">
    <name type="scientific">Tanacetum coccineum</name>
    <dbReference type="NCBI Taxonomy" id="301880"/>
    <lineage>
        <taxon>Eukaryota</taxon>
        <taxon>Viridiplantae</taxon>
        <taxon>Streptophyta</taxon>
        <taxon>Embryophyta</taxon>
        <taxon>Tracheophyta</taxon>
        <taxon>Spermatophyta</taxon>
        <taxon>Magnoliopsida</taxon>
        <taxon>eudicotyledons</taxon>
        <taxon>Gunneridae</taxon>
        <taxon>Pentapetalae</taxon>
        <taxon>asterids</taxon>
        <taxon>campanulids</taxon>
        <taxon>Asterales</taxon>
        <taxon>Asteraceae</taxon>
        <taxon>Asteroideae</taxon>
        <taxon>Anthemideae</taxon>
        <taxon>Anthemidinae</taxon>
        <taxon>Tanacetum</taxon>
    </lineage>
</organism>
<proteinExistence type="predicted"/>
<evidence type="ECO:0000313" key="1">
    <source>
        <dbReference type="EMBL" id="GJT85728.1"/>
    </source>
</evidence>
<reference evidence="1" key="2">
    <citation type="submission" date="2022-01" db="EMBL/GenBank/DDBJ databases">
        <authorList>
            <person name="Yamashiro T."/>
            <person name="Shiraishi A."/>
            <person name="Satake H."/>
            <person name="Nakayama K."/>
        </authorList>
    </citation>
    <scope>NUCLEOTIDE SEQUENCE</scope>
</reference>
<sequence length="118" mass="14064">MRKRRCTLKFPTNVEAEHRGASRMWTESIWEFDACLNKEKDHWNVFQTLSIGWIEHEEKRCMEWLLFSEFLISWAKFHLGKAYVDVVTVVVGRRDEYRRKIGLGGAESLSKPEFAWIL</sequence>
<protein>
    <submittedName>
        <fullName evidence="1">Uncharacterized protein</fullName>
    </submittedName>
</protein>
<keyword evidence="2" id="KW-1185">Reference proteome</keyword>
<evidence type="ECO:0000313" key="2">
    <source>
        <dbReference type="Proteomes" id="UP001151760"/>
    </source>
</evidence>
<name>A0ABQ5HCV9_9ASTR</name>
<reference evidence="1" key="1">
    <citation type="journal article" date="2022" name="Int. J. Mol. Sci.">
        <title>Draft Genome of Tanacetum Coccineum: Genomic Comparison of Closely Related Tanacetum-Family Plants.</title>
        <authorList>
            <person name="Yamashiro T."/>
            <person name="Shiraishi A."/>
            <person name="Nakayama K."/>
            <person name="Satake H."/>
        </authorList>
    </citation>
    <scope>NUCLEOTIDE SEQUENCE</scope>
</reference>
<dbReference type="Proteomes" id="UP001151760">
    <property type="component" value="Unassembled WGS sequence"/>
</dbReference>
<comment type="caution">
    <text evidence="1">The sequence shown here is derived from an EMBL/GenBank/DDBJ whole genome shotgun (WGS) entry which is preliminary data.</text>
</comment>
<accession>A0ABQ5HCV9</accession>
<gene>
    <name evidence="1" type="ORF">Tco_1067445</name>
</gene>
<dbReference type="EMBL" id="BQNB010019478">
    <property type="protein sequence ID" value="GJT85728.1"/>
    <property type="molecule type" value="Genomic_DNA"/>
</dbReference>